<dbReference type="EMBL" id="QFQP01000022">
    <property type="protein sequence ID" value="PZR09168.1"/>
    <property type="molecule type" value="Genomic_DNA"/>
</dbReference>
<name>A0A2W5UJE8_9BACT</name>
<gene>
    <name evidence="1" type="ORF">DI536_23330</name>
</gene>
<evidence type="ECO:0000313" key="1">
    <source>
        <dbReference type="EMBL" id="PZR09168.1"/>
    </source>
</evidence>
<organism evidence="1 2">
    <name type="scientific">Archangium gephyra</name>
    <dbReference type="NCBI Taxonomy" id="48"/>
    <lineage>
        <taxon>Bacteria</taxon>
        <taxon>Pseudomonadati</taxon>
        <taxon>Myxococcota</taxon>
        <taxon>Myxococcia</taxon>
        <taxon>Myxococcales</taxon>
        <taxon>Cystobacterineae</taxon>
        <taxon>Archangiaceae</taxon>
        <taxon>Archangium</taxon>
    </lineage>
</organism>
<accession>A0A2W5UJE8</accession>
<evidence type="ECO:0000313" key="2">
    <source>
        <dbReference type="Proteomes" id="UP000249061"/>
    </source>
</evidence>
<comment type="caution">
    <text evidence="1">The sequence shown here is derived from an EMBL/GenBank/DDBJ whole genome shotgun (WGS) entry which is preliminary data.</text>
</comment>
<dbReference type="AlphaFoldDB" id="A0A2W5UJE8"/>
<protein>
    <submittedName>
        <fullName evidence="1">Uncharacterized protein</fullName>
    </submittedName>
</protein>
<dbReference type="Proteomes" id="UP000249061">
    <property type="component" value="Unassembled WGS sequence"/>
</dbReference>
<proteinExistence type="predicted"/>
<sequence>MLEVAKIRRDLFGLRALRERQSRSEQYEQREDSSHREPNLYYGFRMPLSNVPAVMKASLLALVTAFIMPTSGVLKRYAATRDDMSTTQLKADGVAVVSPALAKDVSTLLGVTWNSGELNVNASLAVRFPGRCRLELTSGETTKSIAAVSAGGKARSEGGDVKALATALEQACAILALKSGEDGATRDNLIKHLQSLKIETRNISLGRMGGSLNSVSYVIGNKADGAPQFWVYKDRFLPARLRFQEDGATWDVRFSDYTSQSTGEVWPRVLEIFKGNEPQLRVMVLSADTRADLTNVKF</sequence>
<reference evidence="1 2" key="1">
    <citation type="submission" date="2017-08" db="EMBL/GenBank/DDBJ databases">
        <title>Infants hospitalized years apart are colonized by the same room-sourced microbial strains.</title>
        <authorList>
            <person name="Brooks B."/>
            <person name="Olm M.R."/>
            <person name="Firek B.A."/>
            <person name="Baker R."/>
            <person name="Thomas B.C."/>
            <person name="Morowitz M.J."/>
            <person name="Banfield J.F."/>
        </authorList>
    </citation>
    <scope>NUCLEOTIDE SEQUENCE [LARGE SCALE GENOMIC DNA]</scope>
    <source>
        <strain evidence="1">S2_003_000_R2_14</strain>
    </source>
</reference>